<accession>A0A836GCB7</accession>
<dbReference type="OrthoDB" id="248669at2759"/>
<keyword evidence="3" id="KW-1185">Reference proteome</keyword>
<protein>
    <submittedName>
        <fullName evidence="2">Uncharacterized protein</fullName>
    </submittedName>
</protein>
<dbReference type="KEGG" id="lmat:92514622"/>
<name>A0A836GCB7_9TRYP</name>
<evidence type="ECO:0000313" key="3">
    <source>
        <dbReference type="Proteomes" id="UP000673552"/>
    </source>
</evidence>
<sequence length="320" mass="34811">MIMASVALVLCILAKPTAAAMLSPNGAVARGPSVVPHLGDIVPLTIYVRMKRQIENAFISVFDQQLAVDAVVNEGVQEPDVAAAAVKELGLKDLYVPSLGAFRGTHESQLVRVLPPSSSPRFGISKVVTIVANGTLRAAGRSLEEDKTLQQSGLAFRFSVGKEWQKESTWLPLAARQKYISQLSALLTERWADMNAAQAADAAAERKRDEEAADDMGNTAAALTVQYLSRITFLFGYRKGDLQKMTSFSVKAYYSPEVKPGVELQFLWSEHRPYNPNRAVTLCSIVAVLASMITVLAVLHPSSRSALLFSQRIVSVRAHD</sequence>
<comment type="caution">
    <text evidence="2">The sequence shown here is derived from an EMBL/GenBank/DDBJ whole genome shotgun (WGS) entry which is preliminary data.</text>
</comment>
<dbReference type="AlphaFoldDB" id="A0A836GCB7"/>
<organism evidence="2 3">
    <name type="scientific">Leishmania martiniquensis</name>
    <dbReference type="NCBI Taxonomy" id="1580590"/>
    <lineage>
        <taxon>Eukaryota</taxon>
        <taxon>Discoba</taxon>
        <taxon>Euglenozoa</taxon>
        <taxon>Kinetoplastea</taxon>
        <taxon>Metakinetoplastina</taxon>
        <taxon>Trypanosomatida</taxon>
        <taxon>Trypanosomatidae</taxon>
        <taxon>Leishmaniinae</taxon>
        <taxon>Leishmania</taxon>
    </lineage>
</organism>
<dbReference type="RefSeq" id="XP_067178907.1">
    <property type="nucleotide sequence ID" value="XM_067322110.1"/>
</dbReference>
<dbReference type="Proteomes" id="UP000673552">
    <property type="component" value="Chromosome 21"/>
</dbReference>
<reference evidence="2 3" key="1">
    <citation type="submission" date="2021-03" db="EMBL/GenBank/DDBJ databases">
        <title>Leishmania (Mundinia) martiniquensis Genome sequencing and assembly.</title>
        <authorList>
            <person name="Almutairi H."/>
            <person name="Gatherer D."/>
        </authorList>
    </citation>
    <scope>NUCLEOTIDE SEQUENCE [LARGE SCALE GENOMIC DNA]</scope>
    <source>
        <strain evidence="2">LSCM1</strain>
    </source>
</reference>
<feature type="signal peptide" evidence="1">
    <location>
        <begin position="1"/>
        <end position="19"/>
    </location>
</feature>
<proteinExistence type="predicted"/>
<gene>
    <name evidence="2" type="ORF">LSCM1_04610</name>
</gene>
<dbReference type="EMBL" id="JAFEUZ010000021">
    <property type="protein sequence ID" value="KAG5479352.1"/>
    <property type="molecule type" value="Genomic_DNA"/>
</dbReference>
<dbReference type="GeneID" id="92514622"/>
<evidence type="ECO:0000313" key="2">
    <source>
        <dbReference type="EMBL" id="KAG5479352.1"/>
    </source>
</evidence>
<feature type="chain" id="PRO_5032426965" evidence="1">
    <location>
        <begin position="20"/>
        <end position="320"/>
    </location>
</feature>
<keyword evidence="1" id="KW-0732">Signal</keyword>
<evidence type="ECO:0000256" key="1">
    <source>
        <dbReference type="SAM" id="SignalP"/>
    </source>
</evidence>